<protein>
    <submittedName>
        <fullName evidence="2">SMI1/KNR4 family protein</fullName>
    </submittedName>
</protein>
<proteinExistence type="predicted"/>
<dbReference type="InterPro" id="IPR037883">
    <property type="entry name" value="Knr4/Smi1-like_sf"/>
</dbReference>
<dbReference type="EMBL" id="JAPDDR010000022">
    <property type="protein sequence ID" value="MCW1916970.1"/>
    <property type="molecule type" value="Genomic_DNA"/>
</dbReference>
<reference evidence="2" key="1">
    <citation type="submission" date="2022-10" db="EMBL/GenBank/DDBJ databases">
        <title>Luteolibacter sp. GHJ8, whole genome shotgun sequencing project.</title>
        <authorList>
            <person name="Zhao G."/>
            <person name="Shen L."/>
        </authorList>
    </citation>
    <scope>NUCLEOTIDE SEQUENCE</scope>
    <source>
        <strain evidence="2">GHJ8</strain>
    </source>
</reference>
<dbReference type="SUPFAM" id="SSF160631">
    <property type="entry name" value="SMI1/KNR4-like"/>
    <property type="match status" value="1"/>
</dbReference>
<dbReference type="RefSeq" id="WP_264516590.1">
    <property type="nucleotide sequence ID" value="NZ_JAPDDR010000022.1"/>
</dbReference>
<dbReference type="Proteomes" id="UP001165653">
    <property type="component" value="Unassembled WGS sequence"/>
</dbReference>
<evidence type="ECO:0000313" key="3">
    <source>
        <dbReference type="Proteomes" id="UP001165653"/>
    </source>
</evidence>
<accession>A0ABT3GCN2</accession>
<gene>
    <name evidence="2" type="ORF">OJ996_25500</name>
</gene>
<feature type="domain" description="Knr4/Smi1-like" evidence="1">
    <location>
        <begin position="42"/>
        <end position="154"/>
    </location>
</feature>
<comment type="caution">
    <text evidence="2">The sequence shown here is derived from an EMBL/GenBank/DDBJ whole genome shotgun (WGS) entry which is preliminary data.</text>
</comment>
<name>A0ABT3GCN2_9BACT</name>
<keyword evidence="3" id="KW-1185">Reference proteome</keyword>
<evidence type="ECO:0000259" key="1">
    <source>
        <dbReference type="SMART" id="SM00860"/>
    </source>
</evidence>
<dbReference type="Gene3D" id="3.40.1580.10">
    <property type="entry name" value="SMI1/KNR4-like"/>
    <property type="match status" value="1"/>
</dbReference>
<organism evidence="2 3">
    <name type="scientific">Luteolibacter rhizosphaerae</name>
    <dbReference type="NCBI Taxonomy" id="2989719"/>
    <lineage>
        <taxon>Bacteria</taxon>
        <taxon>Pseudomonadati</taxon>
        <taxon>Verrucomicrobiota</taxon>
        <taxon>Verrucomicrobiia</taxon>
        <taxon>Verrucomicrobiales</taxon>
        <taxon>Verrucomicrobiaceae</taxon>
        <taxon>Luteolibacter</taxon>
    </lineage>
</organism>
<evidence type="ECO:0000313" key="2">
    <source>
        <dbReference type="EMBL" id="MCW1916970.1"/>
    </source>
</evidence>
<sequence>MPIKHCLIGFTTDMTLEQFQQRHRTGVVEKPKLFALIPADPPASIQQIAETESQLGVQLPAKYQQFLSAFGGGSFGLINIFSACSDSDFYLPMRREESRNYLPDDLVPFSDDGAGGLYVMKVSGQALGDAVFYWNQDGGLDTTEFEDILEFIARYAYAAA</sequence>
<dbReference type="SMART" id="SM00860">
    <property type="entry name" value="SMI1_KNR4"/>
    <property type="match status" value="1"/>
</dbReference>
<dbReference type="InterPro" id="IPR018958">
    <property type="entry name" value="Knr4/Smi1-like_dom"/>
</dbReference>
<dbReference type="Pfam" id="PF09346">
    <property type="entry name" value="SMI1_KNR4"/>
    <property type="match status" value="1"/>
</dbReference>